<name>B9RND3_RICCO</name>
<keyword evidence="2" id="KW-1185">Reference proteome</keyword>
<reference evidence="2" key="1">
    <citation type="journal article" date="2010" name="Nat. Biotechnol.">
        <title>Draft genome sequence of the oilseed species Ricinus communis.</title>
        <authorList>
            <person name="Chan A.P."/>
            <person name="Crabtree J."/>
            <person name="Zhao Q."/>
            <person name="Lorenzi H."/>
            <person name="Orvis J."/>
            <person name="Puiu D."/>
            <person name="Melake-Berhan A."/>
            <person name="Jones K.M."/>
            <person name="Redman J."/>
            <person name="Chen G."/>
            <person name="Cahoon E.B."/>
            <person name="Gedil M."/>
            <person name="Stanke M."/>
            <person name="Haas B.J."/>
            <person name="Wortman J.R."/>
            <person name="Fraser-Liggett C.M."/>
            <person name="Ravel J."/>
            <person name="Rabinowicz P.D."/>
        </authorList>
    </citation>
    <scope>NUCLEOTIDE SEQUENCE [LARGE SCALE GENOMIC DNA]</scope>
    <source>
        <strain evidence="2">cv. Hale</strain>
    </source>
</reference>
<evidence type="ECO:0000313" key="1">
    <source>
        <dbReference type="EMBL" id="EEF47256.1"/>
    </source>
</evidence>
<organism evidence="1 2">
    <name type="scientific">Ricinus communis</name>
    <name type="common">Castor bean</name>
    <dbReference type="NCBI Taxonomy" id="3988"/>
    <lineage>
        <taxon>Eukaryota</taxon>
        <taxon>Viridiplantae</taxon>
        <taxon>Streptophyta</taxon>
        <taxon>Embryophyta</taxon>
        <taxon>Tracheophyta</taxon>
        <taxon>Spermatophyta</taxon>
        <taxon>Magnoliopsida</taxon>
        <taxon>eudicotyledons</taxon>
        <taxon>Gunneridae</taxon>
        <taxon>Pentapetalae</taxon>
        <taxon>rosids</taxon>
        <taxon>fabids</taxon>
        <taxon>Malpighiales</taxon>
        <taxon>Euphorbiaceae</taxon>
        <taxon>Acalyphoideae</taxon>
        <taxon>Acalypheae</taxon>
        <taxon>Ricinus</taxon>
    </lineage>
</organism>
<dbReference type="AlphaFoldDB" id="B9RND3"/>
<evidence type="ECO:0000313" key="2">
    <source>
        <dbReference type="Proteomes" id="UP000008311"/>
    </source>
</evidence>
<accession>B9RND3</accession>
<dbReference type="EMBL" id="EQ973790">
    <property type="protein sequence ID" value="EEF47256.1"/>
    <property type="molecule type" value="Genomic_DNA"/>
</dbReference>
<dbReference type="InParanoid" id="B9RND3"/>
<protein>
    <submittedName>
        <fullName evidence="1">Uncharacterized protein</fullName>
    </submittedName>
</protein>
<proteinExistence type="predicted"/>
<gene>
    <name evidence="1" type="ORF">RCOM_1346950</name>
</gene>
<sequence length="72" mass="8312">MVEYQENPTRTTKKRCGLKQTQVEIFIQQVTVVLLSFLLEHSTATACLIIRFPVQAPSISLIFYRIRLQETA</sequence>
<dbReference type="Proteomes" id="UP000008311">
    <property type="component" value="Unassembled WGS sequence"/>
</dbReference>